<reference evidence="3 6" key="2">
    <citation type="submission" date="2020-04" db="EMBL/GenBank/DDBJ databases">
        <title>Draft genome of Methanobacterium subterraneum isolated from animal feces.</title>
        <authorList>
            <person name="Ouboter H.T."/>
            <person name="Berger S."/>
            <person name="Gungor E."/>
            <person name="Jetten M.S.M."/>
            <person name="Welte C.U."/>
        </authorList>
    </citation>
    <scope>NUCLEOTIDE SEQUENCE [LARGE SCALE GENOMIC DNA]</scope>
    <source>
        <strain evidence="3">HO_2020</strain>
    </source>
</reference>
<dbReference type="EMBL" id="CP017768">
    <property type="protein sequence ID" value="AUB59474.1"/>
    <property type="molecule type" value="Genomic_DNA"/>
</dbReference>
<dbReference type="EMBL" id="CP017766">
    <property type="protein sequence ID" value="AUB56651.1"/>
    <property type="molecule type" value="Genomic_DNA"/>
</dbReference>
<dbReference type="KEGG" id="msub:BK009_01505"/>
<evidence type="ECO:0000313" key="1">
    <source>
        <dbReference type="EMBL" id="AUB56651.1"/>
    </source>
</evidence>
<dbReference type="RefSeq" id="WP_100906631.1">
    <property type="nucleotide sequence ID" value="NZ_CP017766.1"/>
</dbReference>
<evidence type="ECO:0000313" key="4">
    <source>
        <dbReference type="Proteomes" id="UP000232631"/>
    </source>
</evidence>
<keyword evidence="4" id="KW-1185">Reference proteome</keyword>
<dbReference type="OrthoDB" id="384816at2157"/>
<protein>
    <submittedName>
        <fullName evidence="1">Uncharacterized protein</fullName>
    </submittedName>
</protein>
<evidence type="ECO:0000313" key="3">
    <source>
        <dbReference type="EMBL" id="NMO09926.1"/>
    </source>
</evidence>
<dbReference type="GeneID" id="35124250"/>
<gene>
    <name evidence="1" type="ORF">BK007_11980</name>
    <name evidence="2" type="ORF">BK009_01505</name>
    <name evidence="3" type="ORF">HG719_08820</name>
</gene>
<proteinExistence type="predicted"/>
<evidence type="ECO:0000313" key="2">
    <source>
        <dbReference type="EMBL" id="AUB59474.1"/>
    </source>
</evidence>
<dbReference type="EMBL" id="JABBYL010000030">
    <property type="protein sequence ID" value="NMO09926.1"/>
    <property type="molecule type" value="Genomic_DNA"/>
</dbReference>
<dbReference type="Proteomes" id="UP000232806">
    <property type="component" value="Chromosome"/>
</dbReference>
<evidence type="ECO:0000313" key="6">
    <source>
        <dbReference type="Proteomes" id="UP000591058"/>
    </source>
</evidence>
<dbReference type="AlphaFoldDB" id="A0A2H4VEZ1"/>
<accession>A0A2H4VEZ1</accession>
<name>A0A2H4VEZ1_9EURY</name>
<sequence>MQVYFVKIKSKGINLVENPIEFNNLFPALYIEKVENFALGDINNYNTTIYLNALIHVIGESEEIPDNEKKNLIDKIKNIVNDPYVSGIGVGLIVKAIKTGV</sequence>
<dbReference type="Proteomes" id="UP000591058">
    <property type="component" value="Unassembled WGS sequence"/>
</dbReference>
<organism evidence="1 5">
    <name type="scientific">Methanobacterium subterraneum</name>
    <dbReference type="NCBI Taxonomy" id="59277"/>
    <lineage>
        <taxon>Archaea</taxon>
        <taxon>Methanobacteriati</taxon>
        <taxon>Methanobacteriota</taxon>
        <taxon>Methanomada group</taxon>
        <taxon>Methanobacteria</taxon>
        <taxon>Methanobacteriales</taxon>
        <taxon>Methanobacteriaceae</taxon>
        <taxon>Methanobacterium</taxon>
    </lineage>
</organism>
<dbReference type="Proteomes" id="UP000232631">
    <property type="component" value="Chromosome"/>
</dbReference>
<evidence type="ECO:0000313" key="5">
    <source>
        <dbReference type="Proteomes" id="UP000232806"/>
    </source>
</evidence>
<accession>A0A2H4VN06</accession>
<reference evidence="4 5" key="1">
    <citation type="submission" date="2016-10" db="EMBL/GenBank/DDBJ databases">
        <title>Comparative genomics between deep and shallow subseafloor isolates.</title>
        <authorList>
            <person name="Ishii S."/>
            <person name="Miller J.R."/>
            <person name="Sutton G."/>
            <person name="Suzuki S."/>
            <person name="Methe B."/>
            <person name="Inagaki F."/>
            <person name="Imachi H."/>
        </authorList>
    </citation>
    <scope>NUCLEOTIDE SEQUENCE [LARGE SCALE GENOMIC DNA]</scope>
    <source>
        <strain evidence="2 4">A8p</strain>
        <strain evidence="1 5">MO-MB1</strain>
    </source>
</reference>